<dbReference type="SUPFAM" id="SSF56112">
    <property type="entry name" value="Protein kinase-like (PK-like)"/>
    <property type="match status" value="1"/>
</dbReference>
<proteinExistence type="predicted"/>
<evidence type="ECO:0000256" key="1">
    <source>
        <dbReference type="ARBA" id="ARBA00012513"/>
    </source>
</evidence>
<dbReference type="PANTHER" id="PTHR47634:SF9">
    <property type="entry name" value="PROTEIN KINASE DOMAIN-CONTAINING PROTEIN-RELATED"/>
    <property type="match status" value="1"/>
</dbReference>
<keyword evidence="2" id="KW-0723">Serine/threonine-protein kinase</keyword>
<reference evidence="10 11" key="1">
    <citation type="submission" date="2019-02" db="EMBL/GenBank/DDBJ databases">
        <title>Genome sequencing of the rare red list fungi Dentipellis fragilis.</title>
        <authorList>
            <person name="Buettner E."/>
            <person name="Kellner H."/>
        </authorList>
    </citation>
    <scope>NUCLEOTIDE SEQUENCE [LARGE SCALE GENOMIC DNA]</scope>
    <source>
        <strain evidence="10 11">DSM 105465</strain>
    </source>
</reference>
<dbReference type="GO" id="GO:0005524">
    <property type="term" value="F:ATP binding"/>
    <property type="evidence" value="ECO:0007669"/>
    <property type="project" value="UniProtKB-KW"/>
</dbReference>
<keyword evidence="5" id="KW-0418">Kinase</keyword>
<evidence type="ECO:0000256" key="8">
    <source>
        <dbReference type="ARBA" id="ARBA00048679"/>
    </source>
</evidence>
<dbReference type="InterPro" id="IPR000719">
    <property type="entry name" value="Prot_kinase_dom"/>
</dbReference>
<evidence type="ECO:0000256" key="2">
    <source>
        <dbReference type="ARBA" id="ARBA00022527"/>
    </source>
</evidence>
<gene>
    <name evidence="10" type="ORF">EVG20_g5339</name>
</gene>
<dbReference type="STRING" id="205917.A0A4Y9YVI2"/>
<evidence type="ECO:0000313" key="10">
    <source>
        <dbReference type="EMBL" id="TFY65750.1"/>
    </source>
</evidence>
<comment type="catalytic activity">
    <reaction evidence="7">
        <text>L-threonyl-[protein] + ATP = O-phospho-L-threonyl-[protein] + ADP + H(+)</text>
        <dbReference type="Rhea" id="RHEA:46608"/>
        <dbReference type="Rhea" id="RHEA-COMP:11060"/>
        <dbReference type="Rhea" id="RHEA-COMP:11605"/>
        <dbReference type="ChEBI" id="CHEBI:15378"/>
        <dbReference type="ChEBI" id="CHEBI:30013"/>
        <dbReference type="ChEBI" id="CHEBI:30616"/>
        <dbReference type="ChEBI" id="CHEBI:61977"/>
        <dbReference type="ChEBI" id="CHEBI:456216"/>
        <dbReference type="EC" id="2.7.11.1"/>
    </reaction>
</comment>
<keyword evidence="4" id="KW-0547">Nucleotide-binding</keyword>
<keyword evidence="6" id="KW-0067">ATP-binding</keyword>
<evidence type="ECO:0000256" key="6">
    <source>
        <dbReference type="ARBA" id="ARBA00022840"/>
    </source>
</evidence>
<dbReference type="Gene3D" id="3.30.200.20">
    <property type="entry name" value="Phosphorylase Kinase, domain 1"/>
    <property type="match status" value="1"/>
</dbReference>
<dbReference type="InterPro" id="IPR011009">
    <property type="entry name" value="Kinase-like_dom_sf"/>
</dbReference>
<evidence type="ECO:0000256" key="7">
    <source>
        <dbReference type="ARBA" id="ARBA00047899"/>
    </source>
</evidence>
<comment type="catalytic activity">
    <reaction evidence="8">
        <text>L-seryl-[protein] + ATP = O-phospho-L-seryl-[protein] + ADP + H(+)</text>
        <dbReference type="Rhea" id="RHEA:17989"/>
        <dbReference type="Rhea" id="RHEA-COMP:9863"/>
        <dbReference type="Rhea" id="RHEA-COMP:11604"/>
        <dbReference type="ChEBI" id="CHEBI:15378"/>
        <dbReference type="ChEBI" id="CHEBI:29999"/>
        <dbReference type="ChEBI" id="CHEBI:30616"/>
        <dbReference type="ChEBI" id="CHEBI:83421"/>
        <dbReference type="ChEBI" id="CHEBI:456216"/>
        <dbReference type="EC" id="2.7.11.1"/>
    </reaction>
</comment>
<dbReference type="Gene3D" id="1.10.510.10">
    <property type="entry name" value="Transferase(Phosphotransferase) domain 1"/>
    <property type="match status" value="1"/>
</dbReference>
<dbReference type="SMART" id="SM00220">
    <property type="entry name" value="S_TKc"/>
    <property type="match status" value="1"/>
</dbReference>
<dbReference type="EMBL" id="SEOQ01000312">
    <property type="protein sequence ID" value="TFY65750.1"/>
    <property type="molecule type" value="Genomic_DNA"/>
</dbReference>
<dbReference type="OrthoDB" id="5979581at2759"/>
<dbReference type="Pfam" id="PF00069">
    <property type="entry name" value="Pkinase"/>
    <property type="match status" value="2"/>
</dbReference>
<dbReference type="GO" id="GO:0050684">
    <property type="term" value="P:regulation of mRNA processing"/>
    <property type="evidence" value="ECO:0007669"/>
    <property type="project" value="TreeGrafter"/>
</dbReference>
<feature type="domain" description="Protein kinase" evidence="9">
    <location>
        <begin position="267"/>
        <end position="650"/>
    </location>
</feature>
<evidence type="ECO:0000259" key="9">
    <source>
        <dbReference type="PROSITE" id="PS50011"/>
    </source>
</evidence>
<dbReference type="GO" id="GO:0004674">
    <property type="term" value="F:protein serine/threonine kinase activity"/>
    <property type="evidence" value="ECO:0007669"/>
    <property type="project" value="UniProtKB-KW"/>
</dbReference>
<dbReference type="Proteomes" id="UP000298327">
    <property type="component" value="Unassembled WGS sequence"/>
</dbReference>
<evidence type="ECO:0000313" key="11">
    <source>
        <dbReference type="Proteomes" id="UP000298327"/>
    </source>
</evidence>
<sequence>MAIAGSRVEPSDELDIRPLGRGEKNLTFRKAILLYFRLRASNAAVYDTNAEDATATSARGNGEASKHSLLRSFSSERHIEIRSAEARILERSPLRRALFKLAQRRVLRHVAVEPTDGLGETGKHVSRPVATGRPPLDVSRAHSADLFVDLSLERGRVEIVTGTGRLAGDARRRTLAEPSSASRDIRLRDVLGTPHPVAYTLRTLATSPSSVAQMMIPIISHSRSSSSSSSEGQFFEGFPEEDLRQGGKDNPGYFPVWLGHQFDRGRYTILRKLGWGSRSSVWLAKDMKGDRFVALKILTCKATATLLASGDKQTSDELCMLEKIGSDSKHCPVLYGSFEFKGPYGKHLCLVTEVLGFSLRAICGVEENDDKRLSMRLTKRIAKQMLLGLEHLHDVCGIIHGNIRHESVLFRPTDIDAVVVQTLSAKPSRAYDCGTDVCPPVVPILSQPLGVSVDAPVRRSSLQAVITGLGSAHWENRHYGEVIQPSEYRAPEVILGHPWDAAADIWNFGCLSITELLLGFNLFKHQTHEGWSAEEAHLVRMEEALGAAFDPVFLANCQHNAKYFNANGEHTVPFLSRDSILTIQCRLGAFTHHSTQDVTTWPLHKCLDMFAVYDPGVDDIAVAEHFLRRCLHLSPEGRARARDLIDDPWLADVSV</sequence>
<dbReference type="AlphaFoldDB" id="A0A4Y9YVI2"/>
<dbReference type="EC" id="2.7.11.1" evidence="1"/>
<evidence type="ECO:0000256" key="5">
    <source>
        <dbReference type="ARBA" id="ARBA00022777"/>
    </source>
</evidence>
<name>A0A4Y9YVI2_9AGAM</name>
<accession>A0A4Y9YVI2</accession>
<comment type="caution">
    <text evidence="10">The sequence shown here is derived from an EMBL/GenBank/DDBJ whole genome shotgun (WGS) entry which is preliminary data.</text>
</comment>
<evidence type="ECO:0000256" key="3">
    <source>
        <dbReference type="ARBA" id="ARBA00022679"/>
    </source>
</evidence>
<protein>
    <recommendedName>
        <fullName evidence="1">non-specific serine/threonine protein kinase</fullName>
        <ecNumber evidence="1">2.7.11.1</ecNumber>
    </recommendedName>
</protein>
<dbReference type="PANTHER" id="PTHR47634">
    <property type="entry name" value="PROTEIN KINASE DOMAIN-CONTAINING PROTEIN-RELATED"/>
    <property type="match status" value="1"/>
</dbReference>
<dbReference type="InterPro" id="IPR051334">
    <property type="entry name" value="SRPK"/>
</dbReference>
<keyword evidence="3" id="KW-0808">Transferase</keyword>
<dbReference type="GO" id="GO:0000245">
    <property type="term" value="P:spliceosomal complex assembly"/>
    <property type="evidence" value="ECO:0007669"/>
    <property type="project" value="TreeGrafter"/>
</dbReference>
<organism evidence="10 11">
    <name type="scientific">Dentipellis fragilis</name>
    <dbReference type="NCBI Taxonomy" id="205917"/>
    <lineage>
        <taxon>Eukaryota</taxon>
        <taxon>Fungi</taxon>
        <taxon>Dikarya</taxon>
        <taxon>Basidiomycota</taxon>
        <taxon>Agaricomycotina</taxon>
        <taxon>Agaricomycetes</taxon>
        <taxon>Russulales</taxon>
        <taxon>Hericiaceae</taxon>
        <taxon>Dentipellis</taxon>
    </lineage>
</organism>
<dbReference type="PROSITE" id="PS50011">
    <property type="entry name" value="PROTEIN_KINASE_DOM"/>
    <property type="match status" value="1"/>
</dbReference>
<evidence type="ECO:0000256" key="4">
    <source>
        <dbReference type="ARBA" id="ARBA00022741"/>
    </source>
</evidence>
<keyword evidence="11" id="KW-1185">Reference proteome</keyword>